<dbReference type="Gene3D" id="3.40.50.300">
    <property type="entry name" value="P-loop containing nucleotide triphosphate hydrolases"/>
    <property type="match status" value="1"/>
</dbReference>
<dbReference type="InterPro" id="IPR012340">
    <property type="entry name" value="NA-bd_OB-fold"/>
</dbReference>
<evidence type="ECO:0000256" key="4">
    <source>
        <dbReference type="ARBA" id="ARBA00022840"/>
    </source>
</evidence>
<dbReference type="InterPro" id="IPR003593">
    <property type="entry name" value="AAA+_ATPase"/>
</dbReference>
<dbReference type="PANTHER" id="PTHR43875:SF3">
    <property type="entry name" value="MALTOSE_MALTODEXTRIN IMPORT ATP-BINDING PROTEIN MALK"/>
    <property type="match status" value="1"/>
</dbReference>
<evidence type="ECO:0000313" key="6">
    <source>
        <dbReference type="EMBL" id="MCE2593315.1"/>
    </source>
</evidence>
<dbReference type="Proteomes" id="UP001201273">
    <property type="component" value="Unassembled WGS sequence"/>
</dbReference>
<keyword evidence="3" id="KW-0547">Nucleotide-binding</keyword>
<name>A0ABS8W7D8_9GAMM</name>
<keyword evidence="4 6" id="KW-0067">ATP-binding</keyword>
<dbReference type="PANTHER" id="PTHR43875">
    <property type="entry name" value="MALTODEXTRIN IMPORT ATP-BINDING PROTEIN MSMX"/>
    <property type="match status" value="1"/>
</dbReference>
<keyword evidence="2" id="KW-0762">Sugar transport</keyword>
<evidence type="ECO:0000256" key="1">
    <source>
        <dbReference type="ARBA" id="ARBA00022448"/>
    </source>
</evidence>
<reference evidence="6 7" key="1">
    <citation type="journal article" date="2022" name="Environ. Microbiol. Rep.">
        <title>Eco-phylogenetic analyses reveal divergent evolution of vitamin B12 metabolism in the marine bacterial family 'Psychromonadaceae'.</title>
        <authorList>
            <person name="Jin X."/>
            <person name="Yang Y."/>
            <person name="Cao H."/>
            <person name="Gao B."/>
            <person name="Zhao Z."/>
        </authorList>
    </citation>
    <scope>NUCLEOTIDE SEQUENCE [LARGE SCALE GENOMIC DNA]</scope>
    <source>
        <strain evidence="6 7">MKS20</strain>
    </source>
</reference>
<dbReference type="SMART" id="SM00382">
    <property type="entry name" value="AAA"/>
    <property type="match status" value="1"/>
</dbReference>
<evidence type="ECO:0000256" key="3">
    <source>
        <dbReference type="ARBA" id="ARBA00022741"/>
    </source>
</evidence>
<dbReference type="InterPro" id="IPR047641">
    <property type="entry name" value="ABC_transpr_MalK/UgpC-like"/>
</dbReference>
<sequence length="377" mass="42037">MSQLILSHVSKSFISQGRPDLLLDINLYVDEGECLGIVGSSGSGKSTLLRMIAGLETLTQGEIFIDQKLMNTVPVTRRGLEMVFQQHALFPHMTLEQNILFGLKHRSLTKAEQRQRVKWVSKLFDLERVINQLPMHLSSENIQRGALAKAIAPQALLVLLDEPFAGLSGDTRSQLRLELNRVQRQLGTTFVMTTHHYQDAMAVADRMAVISHLSDQTMTNLEQVGPPLELYHNPRNTQVAQLIGEPKMCFLKGALVETNNKLSMVKLTSGERIAVQVDTRQGEVGSAITLGIRAEHLRLAQNPQETHLLAQVVGIDKFGADTFVYLNHQGRQLVLRMITATALPSVSEIPLHFPSEACYLFNDQGIAFPRTSEQLYL</sequence>
<dbReference type="RefSeq" id="WP_233050934.1">
    <property type="nucleotide sequence ID" value="NZ_JAIMJA010000001.1"/>
</dbReference>
<dbReference type="InterPro" id="IPR013611">
    <property type="entry name" value="Transp-assoc_OB_typ2"/>
</dbReference>
<accession>A0ABS8W7D8</accession>
<dbReference type="PROSITE" id="PS50893">
    <property type="entry name" value="ABC_TRANSPORTER_2"/>
    <property type="match status" value="1"/>
</dbReference>
<dbReference type="Gene3D" id="2.40.50.100">
    <property type="match status" value="1"/>
</dbReference>
<dbReference type="InterPro" id="IPR008995">
    <property type="entry name" value="Mo/tungstate-bd_C_term_dom"/>
</dbReference>
<organism evidence="6 7">
    <name type="scientific">Motilimonas cestriensis</name>
    <dbReference type="NCBI Taxonomy" id="2742685"/>
    <lineage>
        <taxon>Bacteria</taxon>
        <taxon>Pseudomonadati</taxon>
        <taxon>Pseudomonadota</taxon>
        <taxon>Gammaproteobacteria</taxon>
        <taxon>Alteromonadales</taxon>
        <taxon>Alteromonadales genera incertae sedis</taxon>
        <taxon>Motilimonas</taxon>
    </lineage>
</organism>
<gene>
    <name evidence="6" type="ORF">K6Y31_00570</name>
</gene>
<dbReference type="InterPro" id="IPR027417">
    <property type="entry name" value="P-loop_NTPase"/>
</dbReference>
<dbReference type="Pfam" id="PF08402">
    <property type="entry name" value="TOBE_2"/>
    <property type="match status" value="1"/>
</dbReference>
<dbReference type="Gene3D" id="2.40.50.140">
    <property type="entry name" value="Nucleic acid-binding proteins"/>
    <property type="match status" value="1"/>
</dbReference>
<keyword evidence="7" id="KW-1185">Reference proteome</keyword>
<dbReference type="EMBL" id="JAIMJA010000001">
    <property type="protein sequence ID" value="MCE2593315.1"/>
    <property type="molecule type" value="Genomic_DNA"/>
</dbReference>
<dbReference type="SUPFAM" id="SSF52540">
    <property type="entry name" value="P-loop containing nucleoside triphosphate hydrolases"/>
    <property type="match status" value="1"/>
</dbReference>
<evidence type="ECO:0000313" key="7">
    <source>
        <dbReference type="Proteomes" id="UP001201273"/>
    </source>
</evidence>
<proteinExistence type="predicted"/>
<dbReference type="Pfam" id="PF00005">
    <property type="entry name" value="ABC_tran"/>
    <property type="match status" value="1"/>
</dbReference>
<dbReference type="SUPFAM" id="SSF50331">
    <property type="entry name" value="MOP-like"/>
    <property type="match status" value="1"/>
</dbReference>
<protein>
    <submittedName>
        <fullName evidence="6">ABC transporter ATP-binding protein</fullName>
    </submittedName>
</protein>
<comment type="caution">
    <text evidence="6">The sequence shown here is derived from an EMBL/GenBank/DDBJ whole genome shotgun (WGS) entry which is preliminary data.</text>
</comment>
<dbReference type="GO" id="GO:0005524">
    <property type="term" value="F:ATP binding"/>
    <property type="evidence" value="ECO:0007669"/>
    <property type="project" value="UniProtKB-KW"/>
</dbReference>
<feature type="domain" description="ABC transporter" evidence="5">
    <location>
        <begin position="4"/>
        <end position="243"/>
    </location>
</feature>
<evidence type="ECO:0000256" key="2">
    <source>
        <dbReference type="ARBA" id="ARBA00022597"/>
    </source>
</evidence>
<keyword evidence="1" id="KW-0813">Transport</keyword>
<evidence type="ECO:0000259" key="5">
    <source>
        <dbReference type="PROSITE" id="PS50893"/>
    </source>
</evidence>
<dbReference type="InterPro" id="IPR003439">
    <property type="entry name" value="ABC_transporter-like_ATP-bd"/>
</dbReference>